<dbReference type="Gene3D" id="3.40.50.1390">
    <property type="entry name" value="Resolvase, N-terminal catalytic domain"/>
    <property type="match status" value="1"/>
</dbReference>
<dbReference type="PANTHER" id="PTHR30461">
    <property type="entry name" value="DNA-INVERTASE FROM LAMBDOID PROPHAGE"/>
    <property type="match status" value="1"/>
</dbReference>
<dbReference type="InterPro" id="IPR036162">
    <property type="entry name" value="Resolvase-like_N_sf"/>
</dbReference>
<dbReference type="Proteomes" id="UP000185772">
    <property type="component" value="Unassembled WGS sequence"/>
</dbReference>
<evidence type="ECO:0000256" key="7">
    <source>
        <dbReference type="SAM" id="MobiDB-lite"/>
    </source>
</evidence>
<evidence type="ECO:0000256" key="1">
    <source>
        <dbReference type="ARBA" id="ARBA00022908"/>
    </source>
</evidence>
<feature type="coiled-coil region" evidence="6">
    <location>
        <begin position="427"/>
        <end position="461"/>
    </location>
</feature>
<evidence type="ECO:0000313" key="10">
    <source>
        <dbReference type="EMBL" id="OLO54282.1"/>
    </source>
</evidence>
<evidence type="ECO:0000256" key="4">
    <source>
        <dbReference type="PIRSR" id="PIRSR606118-50"/>
    </source>
</evidence>
<feature type="domain" description="Recombinase" evidence="9">
    <location>
        <begin position="180"/>
        <end position="299"/>
    </location>
</feature>
<dbReference type="InterPro" id="IPR006118">
    <property type="entry name" value="Recombinase_CS"/>
</dbReference>
<feature type="region of interest" description="Disordered" evidence="7">
    <location>
        <begin position="587"/>
        <end position="664"/>
    </location>
</feature>
<dbReference type="GO" id="GO:0015074">
    <property type="term" value="P:DNA integration"/>
    <property type="evidence" value="ECO:0007669"/>
    <property type="project" value="UniProtKB-KW"/>
</dbReference>
<keyword evidence="2" id="KW-0238">DNA-binding</keyword>
<dbReference type="InterPro" id="IPR025827">
    <property type="entry name" value="Zn_ribbon_recom_dom"/>
</dbReference>
<feature type="active site" description="O-(5'-phospho-DNA)-serine intermediate" evidence="4 5">
    <location>
        <position position="29"/>
    </location>
</feature>
<feature type="compositionally biased region" description="Polar residues" evidence="7">
    <location>
        <begin position="630"/>
        <end position="643"/>
    </location>
</feature>
<keyword evidence="6" id="KW-0175">Coiled coil</keyword>
<dbReference type="Pfam" id="PF00239">
    <property type="entry name" value="Resolvase"/>
    <property type="match status" value="1"/>
</dbReference>
<reference evidence="10 11" key="1">
    <citation type="submission" date="2016-12" db="EMBL/GenBank/DDBJ databases">
        <title>Genomic comparison of strains in the 'Actinomyces naeslundii' group.</title>
        <authorList>
            <person name="Mughal S.R."/>
            <person name="Do T."/>
            <person name="Gilbert S.C."/>
            <person name="Witherden E.A."/>
            <person name="Didelot X."/>
            <person name="Beighton D."/>
        </authorList>
    </citation>
    <scope>NUCLEOTIDE SEQUENCE [LARGE SCALE GENOMIC DNA]</scope>
    <source>
        <strain evidence="10 11">MMRCO6-1</strain>
    </source>
</reference>
<dbReference type="PANTHER" id="PTHR30461:SF23">
    <property type="entry name" value="DNA RECOMBINASE-RELATED"/>
    <property type="match status" value="1"/>
</dbReference>
<evidence type="ECO:0000256" key="3">
    <source>
        <dbReference type="ARBA" id="ARBA00023172"/>
    </source>
</evidence>
<feature type="compositionally biased region" description="Low complexity" evidence="7">
    <location>
        <begin position="615"/>
        <end position="624"/>
    </location>
</feature>
<dbReference type="GO" id="GO:0000150">
    <property type="term" value="F:DNA strand exchange activity"/>
    <property type="evidence" value="ECO:0007669"/>
    <property type="project" value="InterPro"/>
</dbReference>
<gene>
    <name evidence="10" type="ORF">BKH27_04405</name>
</gene>
<dbReference type="GO" id="GO:0003677">
    <property type="term" value="F:DNA binding"/>
    <property type="evidence" value="ECO:0007669"/>
    <property type="project" value="UniProtKB-KW"/>
</dbReference>
<dbReference type="Pfam" id="PF13408">
    <property type="entry name" value="Zn_ribbon_recom"/>
    <property type="match status" value="1"/>
</dbReference>
<protein>
    <submittedName>
        <fullName evidence="10">Resolvase</fullName>
    </submittedName>
</protein>
<feature type="domain" description="Resolvase/invertase-type recombinase catalytic" evidence="8">
    <location>
        <begin position="21"/>
        <end position="173"/>
    </location>
</feature>
<dbReference type="EMBL" id="MSKM01000014">
    <property type="protein sequence ID" value="OLO54282.1"/>
    <property type="molecule type" value="Genomic_DNA"/>
</dbReference>
<sequence length="664" mass="72722">MPDALAPDPFTAMAAQLTPKRAVSYIRVSTREQAQRGGSEEGFSLPAQREANKRKAQSMGALVVKEFADRGESARSANRPELQKMLAYLKEDGGIDYVIVHKLDRLARNRADDVEINRAFEEAGVRLVSTSENIDQTPGGMLLHGIMSSIAEFYSRNLANEVIKGMGEKARNGGTLGKAPLGYLNVRARDENGREVRTIALDEERAPLIRLAFTEYATGNWTVRQLADHLNTLGLSIPPTPRRCAKPITATRLHEILRHPYYKGIVTFQGVEYPGKHEPLVDSQTWQTVQAILASRRYGERQRIHNHFLKSTVVCGQCGARLSVQNAKNSKGTIYPYFVCARRCRLHDCAFTAVLIDVVEDRMVELYRTIQLSAADRTQIERYLHDELSQIEGDKAKAVRSLTTRRTNIEDRRRRLLHAHYEGAVPLDLLKEEQAKLTSELDHIERQLAAYQADAAEVRQHLTQALDLIEDCHRLYQAAPNHLKKLLNQVFFQRVLVNPLVDEEGRVILPSTGDGTSDAANAGGPADKDAAGEETGGEDSAREEGTGDASGGGAAPHSVNLADTGSSTRLSALLTSPFDQLASPSLHAAAHAHHLQHAAQPDNSITSHTADDEPTSPTTQTTPTLVGERCSTSGTATQPVSTGVGSGKSLLVPPMGLEPTTLRF</sequence>
<dbReference type="AlphaFoldDB" id="A0A1Q8W093"/>
<dbReference type="PROSITE" id="PS51737">
    <property type="entry name" value="RECOMBINASE_DNA_BIND"/>
    <property type="match status" value="1"/>
</dbReference>
<dbReference type="CDD" id="cd00338">
    <property type="entry name" value="Ser_Recombinase"/>
    <property type="match status" value="1"/>
</dbReference>
<feature type="region of interest" description="Disordered" evidence="7">
    <location>
        <begin position="508"/>
        <end position="563"/>
    </location>
</feature>
<feature type="region of interest" description="Disordered" evidence="7">
    <location>
        <begin position="30"/>
        <end position="50"/>
    </location>
</feature>
<name>A0A1Q8W093_9ACTO</name>
<comment type="caution">
    <text evidence="10">The sequence shown here is derived from an EMBL/GenBank/DDBJ whole genome shotgun (WGS) entry which is preliminary data.</text>
</comment>
<dbReference type="InterPro" id="IPR050639">
    <property type="entry name" value="SSR_resolvase"/>
</dbReference>
<dbReference type="PROSITE" id="PS51736">
    <property type="entry name" value="RECOMBINASES_3"/>
    <property type="match status" value="1"/>
</dbReference>
<dbReference type="InterPro" id="IPR011109">
    <property type="entry name" value="DNA_bind_recombinase_dom"/>
</dbReference>
<dbReference type="Gene3D" id="3.90.1750.20">
    <property type="entry name" value="Putative Large Serine Recombinase, Chain B, Domain 2"/>
    <property type="match status" value="1"/>
</dbReference>
<dbReference type="SMART" id="SM00857">
    <property type="entry name" value="Resolvase"/>
    <property type="match status" value="1"/>
</dbReference>
<accession>A0A1Q8W093</accession>
<evidence type="ECO:0000259" key="9">
    <source>
        <dbReference type="PROSITE" id="PS51737"/>
    </source>
</evidence>
<evidence type="ECO:0000256" key="5">
    <source>
        <dbReference type="PROSITE-ProRule" id="PRU10137"/>
    </source>
</evidence>
<dbReference type="PROSITE" id="PS00397">
    <property type="entry name" value="RECOMBINASES_1"/>
    <property type="match status" value="1"/>
</dbReference>
<dbReference type="InterPro" id="IPR006119">
    <property type="entry name" value="Resolv_N"/>
</dbReference>
<evidence type="ECO:0000256" key="6">
    <source>
        <dbReference type="SAM" id="Coils"/>
    </source>
</evidence>
<keyword evidence="3" id="KW-0233">DNA recombination</keyword>
<organism evidence="10 11">
    <name type="scientific">Actinomyces oris</name>
    <dbReference type="NCBI Taxonomy" id="544580"/>
    <lineage>
        <taxon>Bacteria</taxon>
        <taxon>Bacillati</taxon>
        <taxon>Actinomycetota</taxon>
        <taxon>Actinomycetes</taxon>
        <taxon>Actinomycetales</taxon>
        <taxon>Actinomycetaceae</taxon>
        <taxon>Actinomyces</taxon>
    </lineage>
</organism>
<evidence type="ECO:0000259" key="8">
    <source>
        <dbReference type="PROSITE" id="PS51736"/>
    </source>
</evidence>
<keyword evidence="1" id="KW-0229">DNA integration</keyword>
<evidence type="ECO:0000256" key="2">
    <source>
        <dbReference type="ARBA" id="ARBA00023125"/>
    </source>
</evidence>
<dbReference type="InterPro" id="IPR038109">
    <property type="entry name" value="DNA_bind_recomb_sf"/>
</dbReference>
<dbReference type="SUPFAM" id="SSF53041">
    <property type="entry name" value="Resolvase-like"/>
    <property type="match status" value="1"/>
</dbReference>
<dbReference type="Pfam" id="PF07508">
    <property type="entry name" value="Recombinase"/>
    <property type="match status" value="1"/>
</dbReference>
<proteinExistence type="predicted"/>
<evidence type="ECO:0000313" key="11">
    <source>
        <dbReference type="Proteomes" id="UP000185772"/>
    </source>
</evidence>